<evidence type="ECO:0000313" key="1">
    <source>
        <dbReference type="EMBL" id="EEI66410.1"/>
    </source>
</evidence>
<comment type="caution">
    <text evidence="1">The sequence shown here is derived from an EMBL/GenBank/DDBJ whole genome shotgun (WGS) entry which is preliminary data.</text>
</comment>
<gene>
    <name evidence="1" type="ORF">HMPREF0534_0278</name>
</gene>
<reference evidence="1 2" key="1">
    <citation type="submission" date="2009-01" db="EMBL/GenBank/DDBJ databases">
        <authorList>
            <person name="Qin X."/>
            <person name="Bachman B."/>
            <person name="Battles P."/>
            <person name="Bell A."/>
            <person name="Bess C."/>
            <person name="Bickham C."/>
            <person name="Chaboub L."/>
            <person name="Chen D."/>
            <person name="Coyle M."/>
            <person name="Deiros D.R."/>
            <person name="Dinh H."/>
            <person name="Forbes L."/>
            <person name="Fowler G."/>
            <person name="Francisco L."/>
            <person name="Fu Q."/>
            <person name="Gubbala S."/>
            <person name="Hale W."/>
            <person name="Han Y."/>
            <person name="Hemphill L."/>
            <person name="Highlander S.K."/>
            <person name="Hirani K."/>
            <person name="Hogues M."/>
            <person name="Jackson L."/>
            <person name="Jakkamsetti A."/>
            <person name="Javaid M."/>
            <person name="Jiang H."/>
            <person name="Korchina V."/>
            <person name="Kovar C."/>
            <person name="Lara F."/>
            <person name="Lee S."/>
            <person name="Mata R."/>
            <person name="Mathew T."/>
            <person name="Moen C."/>
            <person name="Morales K."/>
            <person name="Munidasa M."/>
            <person name="Nazareth L."/>
            <person name="Ngo R."/>
            <person name="Nguyen L."/>
            <person name="Okwuonu G."/>
            <person name="Ongeri F."/>
            <person name="Patil S."/>
            <person name="Petrosino J."/>
            <person name="Pham C."/>
            <person name="Pham P."/>
            <person name="Pu L.-L."/>
            <person name="Puazo M."/>
            <person name="Raj R."/>
            <person name="Reid J."/>
            <person name="Rouhana J."/>
            <person name="Saada N."/>
            <person name="Shang Y."/>
            <person name="Simmons D."/>
            <person name="Thornton R."/>
            <person name="Warren J."/>
            <person name="Weissenberger G."/>
            <person name="Zhang J."/>
            <person name="Zhang L."/>
            <person name="Zhou C."/>
            <person name="Zhu D."/>
            <person name="Muzny D."/>
            <person name="Worley K."/>
            <person name="Gibbs R."/>
        </authorList>
    </citation>
    <scope>NUCLEOTIDE SEQUENCE [LARGE SCALE GENOMIC DNA]</scope>
    <source>
        <strain evidence="1 2">CF48-3A</strain>
    </source>
</reference>
<dbReference type="AlphaFoldDB" id="A0A8D9S5X7"/>
<organism evidence="1 2">
    <name type="scientific">Limosilactobacillus reuteri CF48-3A</name>
    <dbReference type="NCBI Taxonomy" id="525341"/>
    <lineage>
        <taxon>Bacteria</taxon>
        <taxon>Bacillati</taxon>
        <taxon>Bacillota</taxon>
        <taxon>Bacilli</taxon>
        <taxon>Lactobacillales</taxon>
        <taxon>Lactobacillaceae</taxon>
        <taxon>Limosilactobacillus</taxon>
    </lineage>
</organism>
<dbReference type="Proteomes" id="UP000003419">
    <property type="component" value="Unassembled WGS sequence"/>
</dbReference>
<evidence type="ECO:0000313" key="2">
    <source>
        <dbReference type="Proteomes" id="UP000003419"/>
    </source>
</evidence>
<protein>
    <submittedName>
        <fullName evidence="1">Uncharacterized protein</fullName>
    </submittedName>
</protein>
<name>A0A8D9S5X7_LIMRT</name>
<accession>A0A8D9S5X7</accession>
<sequence length="87" mass="10343">MIKINIAYKIIAIPSKKKHCFFKQLISHNIAQSKEDVEAIMFLLYAQYTQIMKNINTSIIFHLFFFKKLIKIIKTPHDSRNNFSLRL</sequence>
<dbReference type="EMBL" id="ACHG01000024">
    <property type="protein sequence ID" value="EEI66410.1"/>
    <property type="molecule type" value="Genomic_DNA"/>
</dbReference>
<proteinExistence type="predicted"/>